<feature type="transmembrane region" description="Helical" evidence="6">
    <location>
        <begin position="150"/>
        <end position="170"/>
    </location>
</feature>
<dbReference type="InterPro" id="IPR020846">
    <property type="entry name" value="MFS_dom"/>
</dbReference>
<feature type="transmembrane region" description="Helical" evidence="6">
    <location>
        <begin position="254"/>
        <end position="273"/>
    </location>
</feature>
<reference evidence="8" key="1">
    <citation type="journal article" date="2019" name="Front. Microbiol.">
        <title>An Overview of Genes From Cyberlindnera americana, a Symbiont Yeast Isolated From the Gut of the Bark Beetle Dendroctonus rhizophagus (Curculionidae: Scolytinae), Involved in the Detoxification Process Using Genome and Transcriptome Data.</title>
        <authorList>
            <person name="Soto-Robles L.V."/>
            <person name="Torres-Banda V."/>
            <person name="Rivera-Orduna F.N."/>
            <person name="Curiel-Quesada E."/>
            <person name="Hidalgo-Lara M.E."/>
            <person name="Zuniga G."/>
        </authorList>
    </citation>
    <scope>NUCLEOTIDE SEQUENCE</scope>
    <source>
        <strain evidence="8">ChDrAdgY46</strain>
    </source>
</reference>
<sequence length="592" mass="64211">MNNSAITPDMPADTKEVLTPDIEATMSDKTQTANKFYEADAGDGTKVHEQYMTGYALWLSFSSLFICLFLTGLDQTIIFTILEKVGNKFSAYENIGWLTSGFMLTLAVFSQTWGKLSIFFGRKPSLVASLILFEAGSLMCALAQDMNVLIGGRVLAGIGGGGIQTLVFVIASEMVPIHQRPLTFAFFGISFSIASIVGPLIGGAFTENVSWRWCFYINLPLGGVALIALIIFFNPPSPKMKFSEKIKHIDFVGTFLLTAGVVLLLLAMTFGGVEFSWNSGAVISMFVLGGVLLILFVYWNFKYSKDQILPMDIVKEWKVDVPVASLCSTFYCFLGSLVYIAVYFQIIMGTGPIATGVSLLPFILSVIIASVLAGVFIKVTRHIKPFGVVFGGIVGCVGFGTLSLLSVDSSSSTKIGLLIMPGVSMGVMMQAGLMSCQVNAPKTPGSVIMTTTFFGFSRAIGGAIGANLSQAIFNSTLKQKLNEIYQENPSAFFGLKPSDMFKFYGSPSLIKNLPPSVSRIIYACIMKAIKNVFYACTGVSVITVVLTAFFANTRVPKDEDVKTKEEYEQENQLEETTIDQGSVIQYTPKTSV</sequence>
<keyword evidence="4 6" id="KW-1133">Transmembrane helix</keyword>
<organism evidence="8">
    <name type="scientific">Cyberlindnera americana</name>
    <dbReference type="NCBI Taxonomy" id="36016"/>
    <lineage>
        <taxon>Eukaryota</taxon>
        <taxon>Fungi</taxon>
        <taxon>Dikarya</taxon>
        <taxon>Ascomycota</taxon>
        <taxon>Saccharomycotina</taxon>
        <taxon>Saccharomycetes</taxon>
        <taxon>Phaffomycetales</taxon>
        <taxon>Phaffomycetaceae</taxon>
        <taxon>Cyberlindnera</taxon>
    </lineage>
</organism>
<evidence type="ECO:0000256" key="6">
    <source>
        <dbReference type="SAM" id="Phobius"/>
    </source>
</evidence>
<dbReference type="EMBL" id="MK890602">
    <property type="protein sequence ID" value="QFR37107.1"/>
    <property type="molecule type" value="Genomic_DNA"/>
</dbReference>
<comment type="subcellular location">
    <subcellularLocation>
        <location evidence="1">Membrane</location>
        <topology evidence="1">Multi-pass membrane protein</topology>
    </subcellularLocation>
</comment>
<gene>
    <name evidence="8" type="ORF">g2699</name>
</gene>
<feature type="domain" description="Major facilitator superfamily (MFS) profile" evidence="7">
    <location>
        <begin position="60"/>
        <end position="555"/>
    </location>
</feature>
<evidence type="ECO:0000256" key="4">
    <source>
        <dbReference type="ARBA" id="ARBA00022989"/>
    </source>
</evidence>
<feature type="transmembrane region" description="Helical" evidence="6">
    <location>
        <begin position="94"/>
        <end position="114"/>
    </location>
</feature>
<protein>
    <submittedName>
        <fullName evidence="8">MFS transporter</fullName>
    </submittedName>
</protein>
<dbReference type="PROSITE" id="PS50850">
    <property type="entry name" value="MFS"/>
    <property type="match status" value="1"/>
</dbReference>
<keyword evidence="5 6" id="KW-0472">Membrane</keyword>
<feature type="transmembrane region" description="Helical" evidence="6">
    <location>
        <begin position="532"/>
        <end position="551"/>
    </location>
</feature>
<dbReference type="AlphaFoldDB" id="A0A5P8N9C6"/>
<accession>A0A5P8N9C6</accession>
<feature type="transmembrane region" description="Helical" evidence="6">
    <location>
        <begin position="321"/>
        <end position="347"/>
    </location>
</feature>
<dbReference type="InterPro" id="IPR005829">
    <property type="entry name" value="Sugar_transporter_CS"/>
</dbReference>
<dbReference type="PROSITE" id="PS00217">
    <property type="entry name" value="SUGAR_TRANSPORT_2"/>
    <property type="match status" value="1"/>
</dbReference>
<feature type="transmembrane region" description="Helical" evidence="6">
    <location>
        <begin position="386"/>
        <end position="407"/>
    </location>
</feature>
<feature type="transmembrane region" description="Helical" evidence="6">
    <location>
        <begin position="413"/>
        <end position="433"/>
    </location>
</feature>
<dbReference type="GO" id="GO:0022857">
    <property type="term" value="F:transmembrane transporter activity"/>
    <property type="evidence" value="ECO:0007669"/>
    <property type="project" value="InterPro"/>
</dbReference>
<keyword evidence="3 6" id="KW-0812">Transmembrane</keyword>
<name>A0A5P8N9C6_9ASCO</name>
<dbReference type="SUPFAM" id="SSF103473">
    <property type="entry name" value="MFS general substrate transporter"/>
    <property type="match status" value="1"/>
</dbReference>
<dbReference type="Gene3D" id="1.20.1720.10">
    <property type="entry name" value="Multidrug resistance protein D"/>
    <property type="match status" value="1"/>
</dbReference>
<evidence type="ECO:0000256" key="1">
    <source>
        <dbReference type="ARBA" id="ARBA00004141"/>
    </source>
</evidence>
<proteinExistence type="inferred from homology"/>
<evidence type="ECO:0000256" key="3">
    <source>
        <dbReference type="ARBA" id="ARBA00022692"/>
    </source>
</evidence>
<feature type="transmembrane region" description="Helical" evidence="6">
    <location>
        <begin position="279"/>
        <end position="301"/>
    </location>
</feature>
<dbReference type="InterPro" id="IPR036259">
    <property type="entry name" value="MFS_trans_sf"/>
</dbReference>
<evidence type="ECO:0000256" key="2">
    <source>
        <dbReference type="ARBA" id="ARBA00008335"/>
    </source>
</evidence>
<evidence type="ECO:0000259" key="7">
    <source>
        <dbReference type="PROSITE" id="PS50850"/>
    </source>
</evidence>
<dbReference type="Pfam" id="PF07690">
    <property type="entry name" value="MFS_1"/>
    <property type="match status" value="1"/>
</dbReference>
<evidence type="ECO:0000256" key="5">
    <source>
        <dbReference type="ARBA" id="ARBA00023136"/>
    </source>
</evidence>
<feature type="transmembrane region" description="Helical" evidence="6">
    <location>
        <begin position="182"/>
        <end position="201"/>
    </location>
</feature>
<dbReference type="GO" id="GO:0005886">
    <property type="term" value="C:plasma membrane"/>
    <property type="evidence" value="ECO:0007669"/>
    <property type="project" value="TreeGrafter"/>
</dbReference>
<dbReference type="InterPro" id="IPR011701">
    <property type="entry name" value="MFS"/>
</dbReference>
<feature type="transmembrane region" description="Helical" evidence="6">
    <location>
        <begin position="213"/>
        <end position="233"/>
    </location>
</feature>
<dbReference type="PANTHER" id="PTHR23501">
    <property type="entry name" value="MAJOR FACILITATOR SUPERFAMILY"/>
    <property type="match status" value="1"/>
</dbReference>
<feature type="transmembrane region" description="Helical" evidence="6">
    <location>
        <begin position="55"/>
        <end position="82"/>
    </location>
</feature>
<feature type="transmembrane region" description="Helical" evidence="6">
    <location>
        <begin position="359"/>
        <end position="379"/>
    </location>
</feature>
<evidence type="ECO:0000313" key="8">
    <source>
        <dbReference type="EMBL" id="QFR37107.1"/>
    </source>
</evidence>
<dbReference type="PANTHER" id="PTHR23501:SF198">
    <property type="entry name" value="AZOLE RESISTANCE PROTEIN 1-RELATED"/>
    <property type="match status" value="1"/>
</dbReference>
<comment type="similarity">
    <text evidence="2">Belongs to the major facilitator superfamily.</text>
</comment>
<dbReference type="CDD" id="cd17502">
    <property type="entry name" value="MFS_Azr1_MDR_like"/>
    <property type="match status" value="1"/>
</dbReference>